<proteinExistence type="predicted"/>
<evidence type="ECO:0000313" key="3">
    <source>
        <dbReference type="Proteomes" id="UP000522081"/>
    </source>
</evidence>
<organism evidence="2 3">
    <name type="scientific">Novosphingobium marinum</name>
    <dbReference type="NCBI Taxonomy" id="1514948"/>
    <lineage>
        <taxon>Bacteria</taxon>
        <taxon>Pseudomonadati</taxon>
        <taxon>Pseudomonadota</taxon>
        <taxon>Alphaproteobacteria</taxon>
        <taxon>Sphingomonadales</taxon>
        <taxon>Sphingomonadaceae</taxon>
        <taxon>Novosphingobium</taxon>
    </lineage>
</organism>
<gene>
    <name evidence="2" type="ORF">FHS75_000830</name>
</gene>
<dbReference type="AlphaFoldDB" id="A0A7Y9XU15"/>
<evidence type="ECO:0000313" key="2">
    <source>
        <dbReference type="EMBL" id="NYH94525.1"/>
    </source>
</evidence>
<dbReference type="InterPro" id="IPR010064">
    <property type="entry name" value="HK97-gp10_tail"/>
</dbReference>
<dbReference type="Proteomes" id="UP000522081">
    <property type="component" value="Unassembled WGS sequence"/>
</dbReference>
<sequence>MTDSPREKMLRKFRRYGGGPGSALFRAVNAALMEAADLVKSDAHHLISRGSVEGRNHAPSKPGEPPNRETGTLQAHIEVTQPKPLVSRVASEASYAAALEFGTSKMAARPYMRPARDRKREEARRRLNKHLKILKGK</sequence>
<dbReference type="NCBIfam" id="TIGR01725">
    <property type="entry name" value="phge_HK97_gp10"/>
    <property type="match status" value="1"/>
</dbReference>
<comment type="caution">
    <text evidence="2">The sequence shown here is derived from an EMBL/GenBank/DDBJ whole genome shotgun (WGS) entry which is preliminary data.</text>
</comment>
<feature type="region of interest" description="Disordered" evidence="1">
    <location>
        <begin position="47"/>
        <end position="71"/>
    </location>
</feature>
<protein>
    <submittedName>
        <fullName evidence="2">HK97 gp10 family phage protein</fullName>
    </submittedName>
</protein>
<accession>A0A7Y9XU15</accession>
<keyword evidence="3" id="KW-1185">Reference proteome</keyword>
<dbReference type="EMBL" id="JACBZF010000001">
    <property type="protein sequence ID" value="NYH94525.1"/>
    <property type="molecule type" value="Genomic_DNA"/>
</dbReference>
<dbReference type="RefSeq" id="WP_179406430.1">
    <property type="nucleotide sequence ID" value="NZ_BMGF01000001.1"/>
</dbReference>
<name>A0A7Y9XU15_9SPHN</name>
<reference evidence="2 3" key="1">
    <citation type="submission" date="2020-07" db="EMBL/GenBank/DDBJ databases">
        <title>Genomic Encyclopedia of Type Strains, Phase IV (KMG-IV): sequencing the most valuable type-strain genomes for metagenomic binning, comparative biology and taxonomic classification.</title>
        <authorList>
            <person name="Goeker M."/>
        </authorList>
    </citation>
    <scope>NUCLEOTIDE SEQUENCE [LARGE SCALE GENOMIC DNA]</scope>
    <source>
        <strain evidence="2 3">DSM 29043</strain>
    </source>
</reference>
<evidence type="ECO:0000256" key="1">
    <source>
        <dbReference type="SAM" id="MobiDB-lite"/>
    </source>
</evidence>